<dbReference type="AlphaFoldDB" id="X1RE44"/>
<evidence type="ECO:0000313" key="2">
    <source>
        <dbReference type="EMBL" id="GAI78972.1"/>
    </source>
</evidence>
<organism evidence="2">
    <name type="scientific">marine sediment metagenome</name>
    <dbReference type="NCBI Taxonomy" id="412755"/>
    <lineage>
        <taxon>unclassified sequences</taxon>
        <taxon>metagenomes</taxon>
        <taxon>ecological metagenomes</taxon>
    </lineage>
</organism>
<comment type="caution">
    <text evidence="2">The sequence shown here is derived from an EMBL/GenBank/DDBJ whole genome shotgun (WGS) entry which is preliminary data.</text>
</comment>
<dbReference type="EMBL" id="BARW01011976">
    <property type="protein sequence ID" value="GAI78972.1"/>
    <property type="molecule type" value="Genomic_DNA"/>
</dbReference>
<name>X1RE44_9ZZZZ</name>
<proteinExistence type="predicted"/>
<feature type="non-terminal residue" evidence="2">
    <location>
        <position position="50"/>
    </location>
</feature>
<gene>
    <name evidence="2" type="ORF">S12H4_22821</name>
</gene>
<feature type="compositionally biased region" description="Polar residues" evidence="1">
    <location>
        <begin position="41"/>
        <end position="50"/>
    </location>
</feature>
<protein>
    <submittedName>
        <fullName evidence="2">Uncharacterized protein</fullName>
    </submittedName>
</protein>
<accession>X1RE44</accession>
<evidence type="ECO:0000256" key="1">
    <source>
        <dbReference type="SAM" id="MobiDB-lite"/>
    </source>
</evidence>
<feature type="region of interest" description="Disordered" evidence="1">
    <location>
        <begin position="29"/>
        <end position="50"/>
    </location>
</feature>
<reference evidence="2" key="1">
    <citation type="journal article" date="2014" name="Front. Microbiol.">
        <title>High frequency of phylogenetically diverse reductive dehalogenase-homologous genes in deep subseafloor sedimentary metagenomes.</title>
        <authorList>
            <person name="Kawai M."/>
            <person name="Futagami T."/>
            <person name="Toyoda A."/>
            <person name="Takaki Y."/>
            <person name="Nishi S."/>
            <person name="Hori S."/>
            <person name="Arai W."/>
            <person name="Tsubouchi T."/>
            <person name="Morono Y."/>
            <person name="Uchiyama I."/>
            <person name="Ito T."/>
            <person name="Fujiyama A."/>
            <person name="Inagaki F."/>
            <person name="Takami H."/>
        </authorList>
    </citation>
    <scope>NUCLEOTIDE SEQUENCE</scope>
    <source>
        <strain evidence="2">Expedition CK06-06</strain>
    </source>
</reference>
<sequence>MGRRKESKIYSDLEKTNKEIILEILEESNKPTKEDEENFGITDTIQEIVE</sequence>